<dbReference type="SMART" id="SM00382">
    <property type="entry name" value="AAA"/>
    <property type="match status" value="1"/>
</dbReference>
<dbReference type="EMBL" id="JBHUGH010000001">
    <property type="protein sequence ID" value="MFD1910791.1"/>
    <property type="molecule type" value="Genomic_DNA"/>
</dbReference>
<dbReference type="InterPro" id="IPR008995">
    <property type="entry name" value="Mo/tungstate-bd_C_term_dom"/>
</dbReference>
<keyword evidence="3 5" id="KW-0067">ATP-binding</keyword>
<comment type="caution">
    <text evidence="5">The sequence shown here is derived from an EMBL/GenBank/DDBJ whole genome shotgun (WGS) entry which is preliminary data.</text>
</comment>
<dbReference type="InterPro" id="IPR027417">
    <property type="entry name" value="P-loop_NTPase"/>
</dbReference>
<dbReference type="Proteomes" id="UP001597353">
    <property type="component" value="Unassembled WGS sequence"/>
</dbReference>
<dbReference type="SUPFAM" id="SSF50331">
    <property type="entry name" value="MOP-like"/>
    <property type="match status" value="1"/>
</dbReference>
<dbReference type="PROSITE" id="PS00211">
    <property type="entry name" value="ABC_TRANSPORTER_1"/>
    <property type="match status" value="1"/>
</dbReference>
<dbReference type="GO" id="GO:0005524">
    <property type="term" value="F:ATP binding"/>
    <property type="evidence" value="ECO:0007669"/>
    <property type="project" value="UniProtKB-KW"/>
</dbReference>
<evidence type="ECO:0000259" key="4">
    <source>
        <dbReference type="PROSITE" id="PS50893"/>
    </source>
</evidence>
<dbReference type="Gene3D" id="3.40.50.300">
    <property type="entry name" value="P-loop containing nucleotide triphosphate hydrolases"/>
    <property type="match status" value="1"/>
</dbReference>
<dbReference type="RefSeq" id="WP_390258719.1">
    <property type="nucleotide sequence ID" value="NZ_JBHUGH010000001.1"/>
</dbReference>
<keyword evidence="6" id="KW-1185">Reference proteome</keyword>
<dbReference type="PANTHER" id="PTHR42781">
    <property type="entry name" value="SPERMIDINE/PUTRESCINE IMPORT ATP-BINDING PROTEIN POTA"/>
    <property type="match status" value="1"/>
</dbReference>
<accession>A0ABW4RZV7</accession>
<dbReference type="SUPFAM" id="SSF52540">
    <property type="entry name" value="P-loop containing nucleoside triphosphate hydrolases"/>
    <property type="match status" value="1"/>
</dbReference>
<protein>
    <submittedName>
        <fullName evidence="5">ABC transporter ATP-binding protein</fullName>
    </submittedName>
</protein>
<keyword evidence="1" id="KW-0813">Transport</keyword>
<evidence type="ECO:0000256" key="1">
    <source>
        <dbReference type="ARBA" id="ARBA00022448"/>
    </source>
</evidence>
<evidence type="ECO:0000256" key="3">
    <source>
        <dbReference type="ARBA" id="ARBA00022840"/>
    </source>
</evidence>
<dbReference type="InterPro" id="IPR013611">
    <property type="entry name" value="Transp-assoc_OB_typ2"/>
</dbReference>
<keyword evidence="2" id="KW-0547">Nucleotide-binding</keyword>
<evidence type="ECO:0000256" key="2">
    <source>
        <dbReference type="ARBA" id="ARBA00022741"/>
    </source>
</evidence>
<reference evidence="6" key="1">
    <citation type="journal article" date="2019" name="Int. J. Syst. Evol. Microbiol.">
        <title>The Global Catalogue of Microorganisms (GCM) 10K type strain sequencing project: providing services to taxonomists for standard genome sequencing and annotation.</title>
        <authorList>
            <consortium name="The Broad Institute Genomics Platform"/>
            <consortium name="The Broad Institute Genome Sequencing Center for Infectious Disease"/>
            <person name="Wu L."/>
            <person name="Ma J."/>
        </authorList>
    </citation>
    <scope>NUCLEOTIDE SEQUENCE [LARGE SCALE GENOMIC DNA]</scope>
    <source>
        <strain evidence="6">CGMCC 4.7242</strain>
    </source>
</reference>
<feature type="domain" description="ABC transporter" evidence="4">
    <location>
        <begin position="7"/>
        <end position="237"/>
    </location>
</feature>
<dbReference type="InterPro" id="IPR003593">
    <property type="entry name" value="AAA+_ATPase"/>
</dbReference>
<proteinExistence type="predicted"/>
<dbReference type="Pfam" id="PF00005">
    <property type="entry name" value="ABC_tran"/>
    <property type="match status" value="1"/>
</dbReference>
<dbReference type="PANTHER" id="PTHR42781:SF4">
    <property type="entry name" value="SPERMIDINE_PUTRESCINE IMPORT ATP-BINDING PROTEIN POTA"/>
    <property type="match status" value="1"/>
</dbReference>
<gene>
    <name evidence="5" type="ORF">ACFSGJ_01020</name>
</gene>
<evidence type="ECO:0000313" key="5">
    <source>
        <dbReference type="EMBL" id="MFD1910791.1"/>
    </source>
</evidence>
<sequence>MRSLLDLELVSVTKRYGDAVAVNAVSHLFPAGKYVCLLGPSGCGKSSTLRMIAGHEGVSDGAILLDGRDISHLPPARRGTAMMFQSYALFPHMTVLDNVAFSLKMKGTDRATRHRRAGELLELVGMSHLAQRLPAQLSGGQQQRAALARALITDPQVLLLDEPLSALDPFLRTRMRTELKRLQRELGITFIHVTHGQDEALALADQIVIMNNAVIEQAGTAREVFNAPKSEFVARFMGGHNVIALGGRRHALRADRTRLVVPGAGALPGISDGIDATVTSYEFLGTHVAVGLIGPGDAELTAMLPEESFFAAPVEPGHAVRVGWHDADLHQLDA</sequence>
<dbReference type="Pfam" id="PF08402">
    <property type="entry name" value="TOBE_2"/>
    <property type="match status" value="1"/>
</dbReference>
<organism evidence="5 6">
    <name type="scientific">Halodurantibacterium flavum</name>
    <dbReference type="NCBI Taxonomy" id="1382802"/>
    <lineage>
        <taxon>Bacteria</taxon>
        <taxon>Pseudomonadati</taxon>
        <taxon>Pseudomonadota</taxon>
        <taxon>Alphaproteobacteria</taxon>
        <taxon>Rhodobacterales</taxon>
        <taxon>Paracoccaceae</taxon>
        <taxon>Halodurantibacterium</taxon>
    </lineage>
</organism>
<dbReference type="InterPro" id="IPR003439">
    <property type="entry name" value="ABC_transporter-like_ATP-bd"/>
</dbReference>
<dbReference type="InterPro" id="IPR050093">
    <property type="entry name" value="ABC_SmlMolc_Importer"/>
</dbReference>
<evidence type="ECO:0000313" key="6">
    <source>
        <dbReference type="Proteomes" id="UP001597353"/>
    </source>
</evidence>
<dbReference type="InterPro" id="IPR017871">
    <property type="entry name" value="ABC_transporter-like_CS"/>
</dbReference>
<dbReference type="PROSITE" id="PS50893">
    <property type="entry name" value="ABC_TRANSPORTER_2"/>
    <property type="match status" value="1"/>
</dbReference>
<name>A0ABW4RZV7_9RHOB</name>